<evidence type="ECO:0000313" key="4">
    <source>
        <dbReference type="Proteomes" id="UP000284434"/>
    </source>
</evidence>
<organism evidence="2 4">
    <name type="scientific">Odoribacter splanchnicus</name>
    <dbReference type="NCBI Taxonomy" id="28118"/>
    <lineage>
        <taxon>Bacteria</taxon>
        <taxon>Pseudomonadati</taxon>
        <taxon>Bacteroidota</taxon>
        <taxon>Bacteroidia</taxon>
        <taxon>Bacteroidales</taxon>
        <taxon>Odoribacteraceae</taxon>
        <taxon>Odoribacter</taxon>
    </lineage>
</organism>
<dbReference type="AlphaFoldDB" id="A0A1Y3Y8G4"/>
<comment type="caution">
    <text evidence="2">The sequence shown here is derived from an EMBL/GenBank/DDBJ whole genome shotgun (WGS) entry which is preliminary data.</text>
</comment>
<evidence type="ECO:0000313" key="2">
    <source>
        <dbReference type="EMBL" id="RGY06879.1"/>
    </source>
</evidence>
<proteinExistence type="predicted"/>
<dbReference type="EMBL" id="QSCO01000010">
    <property type="protein sequence ID" value="RGY06879.1"/>
    <property type="molecule type" value="Genomic_DNA"/>
</dbReference>
<dbReference type="Gene3D" id="2.120.10.30">
    <property type="entry name" value="TolB, C-terminal domain"/>
    <property type="match status" value="1"/>
</dbReference>
<dbReference type="InterPro" id="IPR011042">
    <property type="entry name" value="6-blade_b-propeller_TolB-like"/>
</dbReference>
<name>A0A1Y3Y8G4_9BACT</name>
<protein>
    <submittedName>
        <fullName evidence="2">6-bladed beta-propeller</fullName>
    </submittedName>
</protein>
<dbReference type="SUPFAM" id="SSF75011">
    <property type="entry name" value="3-carboxy-cis,cis-mucoante lactonizing enzyme"/>
    <property type="match status" value="1"/>
</dbReference>
<dbReference type="EMBL" id="QRYW01000066">
    <property type="protein sequence ID" value="RGV17701.1"/>
    <property type="molecule type" value="Genomic_DNA"/>
</dbReference>
<evidence type="ECO:0000313" key="3">
    <source>
        <dbReference type="Proteomes" id="UP000283426"/>
    </source>
</evidence>
<dbReference type="Pfam" id="PF17170">
    <property type="entry name" value="DUF5128"/>
    <property type="match status" value="1"/>
</dbReference>
<reference evidence="3 4" key="1">
    <citation type="submission" date="2018-08" db="EMBL/GenBank/DDBJ databases">
        <title>A genome reference for cultivated species of the human gut microbiota.</title>
        <authorList>
            <person name="Zou Y."/>
            <person name="Xue W."/>
            <person name="Luo G."/>
        </authorList>
    </citation>
    <scope>NUCLEOTIDE SEQUENCE [LARGE SCALE GENOMIC DNA]</scope>
    <source>
        <strain evidence="1 3">AF14-6AC</strain>
        <strain evidence="2 4">OF03-11</strain>
    </source>
</reference>
<dbReference type="Proteomes" id="UP000284434">
    <property type="component" value="Unassembled WGS sequence"/>
</dbReference>
<dbReference type="PROSITE" id="PS51257">
    <property type="entry name" value="PROKAR_LIPOPROTEIN"/>
    <property type="match status" value="1"/>
</dbReference>
<sequence length="386" mass="45421">MKQFVRYYLRIKSKCMKVTYLFNFIILILLGSCISKELIKEANEKFVIDINRQDKITNFFNAYHTIALETTPNNLIGGIDKIVLQNEHIYILDKKQATIFIFTHNGKYQNKIANQGRAPGEYLSISDFEVYDSHVYCLSRTNQKIFKYDTNGVFQNTIQVNDWYDCFHIQNDSTIYLFSDYSNNQLYNYVVYNPITKEIINRLDKFKKNQGFSFEYSPFHCLDSNLLVSEQYEHTIFSLTSQEKKPLYSFIFNTSDQIPPFIYTDREKTYHFLQGKETLRRIKGLYISQGTLNIVYSIFYKNSGIKDFISKIDTATKEVKTIKLGDDFFPEYPFLYSAFCVYQDQIISYIPALLALNVDKQYGLNQFTSISLKETDNPVLIFHHLK</sequence>
<gene>
    <name evidence="1" type="ORF">DWW24_20925</name>
    <name evidence="2" type="ORF">DXA53_08485</name>
</gene>
<dbReference type="Proteomes" id="UP000283426">
    <property type="component" value="Unassembled WGS sequence"/>
</dbReference>
<accession>A0A1Y3Y8G4</accession>
<evidence type="ECO:0000313" key="1">
    <source>
        <dbReference type="EMBL" id="RGV17701.1"/>
    </source>
</evidence>